<dbReference type="Pfam" id="PF03704">
    <property type="entry name" value="BTAD"/>
    <property type="match status" value="1"/>
</dbReference>
<dbReference type="EMBL" id="MKQR01000011">
    <property type="protein sequence ID" value="OLR93314.1"/>
    <property type="molecule type" value="Genomic_DNA"/>
</dbReference>
<sequence>MGVVVRLLGGFALAVDGAAVPVLPGAQRLVALVALADGPLRRSRAAALLWPAASPARAASCLRSTLYRVARACRDVLSAEGDRLAVNPAVQVDVHLVRTVAVGATPAPLPLGELLPGWEDRWVQEERDRLHHTRLRALERLSAAYRDRGEHLLALQAADAAVRTDPLRESAHRELIRVHLAGGNHADAMRQYRYCSSLLRAELGVRPSPDTTALVRALVAEQPVPRGREVIG</sequence>
<evidence type="ECO:0000259" key="1">
    <source>
        <dbReference type="SMART" id="SM01043"/>
    </source>
</evidence>
<dbReference type="PANTHER" id="PTHR35807:SF3">
    <property type="entry name" value="BLL5740 PROTEIN"/>
    <property type="match status" value="1"/>
</dbReference>
<dbReference type="SMART" id="SM01043">
    <property type="entry name" value="BTAD"/>
    <property type="match status" value="1"/>
</dbReference>
<proteinExistence type="predicted"/>
<dbReference type="InterPro" id="IPR051677">
    <property type="entry name" value="AfsR-DnrI-RedD_regulator"/>
</dbReference>
<evidence type="ECO:0000313" key="3">
    <source>
        <dbReference type="Proteomes" id="UP000186040"/>
    </source>
</evidence>
<dbReference type="PANTHER" id="PTHR35807">
    <property type="entry name" value="TRANSCRIPTIONAL REGULATOR REDD-RELATED"/>
    <property type="match status" value="1"/>
</dbReference>
<dbReference type="RefSeq" id="WP_075975016.1">
    <property type="nucleotide sequence ID" value="NZ_MKQR01000011.1"/>
</dbReference>
<dbReference type="SUPFAM" id="SSF48452">
    <property type="entry name" value="TPR-like"/>
    <property type="match status" value="1"/>
</dbReference>
<evidence type="ECO:0000313" key="2">
    <source>
        <dbReference type="EMBL" id="OLR93314.1"/>
    </source>
</evidence>
<dbReference type="STRING" id="1193682.BJP25_17720"/>
<gene>
    <name evidence="2" type="ORF">BJP25_17720</name>
</gene>
<dbReference type="InterPro" id="IPR011990">
    <property type="entry name" value="TPR-like_helical_dom_sf"/>
</dbReference>
<dbReference type="Gene3D" id="1.25.40.10">
    <property type="entry name" value="Tetratricopeptide repeat domain"/>
    <property type="match status" value="1"/>
</dbReference>
<name>A0A1Q9LMU9_9PSEU</name>
<organism evidence="2 3">
    <name type="scientific">Actinokineospora bangkokensis</name>
    <dbReference type="NCBI Taxonomy" id="1193682"/>
    <lineage>
        <taxon>Bacteria</taxon>
        <taxon>Bacillati</taxon>
        <taxon>Actinomycetota</taxon>
        <taxon>Actinomycetes</taxon>
        <taxon>Pseudonocardiales</taxon>
        <taxon>Pseudonocardiaceae</taxon>
        <taxon>Actinokineospora</taxon>
    </lineage>
</organism>
<keyword evidence="3" id="KW-1185">Reference proteome</keyword>
<dbReference type="OrthoDB" id="5509004at2"/>
<reference evidence="2 3" key="1">
    <citation type="submission" date="2016-10" db="EMBL/GenBank/DDBJ databases">
        <title>The Draft Genome Sequence of Actinokineospora bangkokensis 44EHWT reveals the biosynthetic pathway of antifungal compounds Thailandins with unusual extender unit butylmalonyl-CoA.</title>
        <authorList>
            <person name="Greule A."/>
            <person name="Intra B."/>
            <person name="Flemming S."/>
            <person name="Rommel M.G."/>
            <person name="Panbangred W."/>
            <person name="Bechthold A."/>
        </authorList>
    </citation>
    <scope>NUCLEOTIDE SEQUENCE [LARGE SCALE GENOMIC DNA]</scope>
    <source>
        <strain evidence="2 3">44EHW</strain>
    </source>
</reference>
<dbReference type="Proteomes" id="UP000186040">
    <property type="component" value="Unassembled WGS sequence"/>
</dbReference>
<comment type="caution">
    <text evidence="2">The sequence shown here is derived from an EMBL/GenBank/DDBJ whole genome shotgun (WGS) entry which is preliminary data.</text>
</comment>
<dbReference type="InterPro" id="IPR005158">
    <property type="entry name" value="BTAD"/>
</dbReference>
<feature type="domain" description="Bacterial transcriptional activator" evidence="1">
    <location>
        <begin position="92"/>
        <end position="219"/>
    </location>
</feature>
<protein>
    <recommendedName>
        <fullName evidence="1">Bacterial transcriptional activator domain-containing protein</fullName>
    </recommendedName>
</protein>
<accession>A0A1Q9LMU9</accession>
<dbReference type="AlphaFoldDB" id="A0A1Q9LMU9"/>